<comment type="caution">
    <text evidence="1">The sequence shown here is derived from an EMBL/GenBank/DDBJ whole genome shotgun (WGS) entry which is preliminary data.</text>
</comment>
<name>A0AAV4S0V0_9ARAC</name>
<accession>A0AAV4S0V0</accession>
<protein>
    <submittedName>
        <fullName evidence="1">Uncharacterized protein</fullName>
    </submittedName>
</protein>
<evidence type="ECO:0000313" key="1">
    <source>
        <dbReference type="EMBL" id="GIY25683.1"/>
    </source>
</evidence>
<dbReference type="AlphaFoldDB" id="A0AAV4S0V0"/>
<reference evidence="1 2" key="1">
    <citation type="submission" date="2021-06" db="EMBL/GenBank/DDBJ databases">
        <title>Caerostris darwini draft genome.</title>
        <authorList>
            <person name="Kono N."/>
            <person name="Arakawa K."/>
        </authorList>
    </citation>
    <scope>NUCLEOTIDE SEQUENCE [LARGE SCALE GENOMIC DNA]</scope>
</reference>
<dbReference type="EMBL" id="BPLQ01006841">
    <property type="protein sequence ID" value="GIY25683.1"/>
    <property type="molecule type" value="Genomic_DNA"/>
</dbReference>
<keyword evidence="2" id="KW-1185">Reference proteome</keyword>
<gene>
    <name evidence="1" type="ORF">CDAR_263571</name>
</gene>
<evidence type="ECO:0000313" key="2">
    <source>
        <dbReference type="Proteomes" id="UP001054837"/>
    </source>
</evidence>
<sequence length="111" mass="12908">MLNWSAYALGFPELSAMSFQFYAGNEHFSIELKEEDTYHPRCHPQWCLFRIYVAMNTTMNSADLVANNLDQCVGTQKQQHRMLQTIQEKSPLLDLRHLWLCYICCNSATGK</sequence>
<dbReference type="Proteomes" id="UP001054837">
    <property type="component" value="Unassembled WGS sequence"/>
</dbReference>
<proteinExistence type="predicted"/>
<organism evidence="1 2">
    <name type="scientific">Caerostris darwini</name>
    <dbReference type="NCBI Taxonomy" id="1538125"/>
    <lineage>
        <taxon>Eukaryota</taxon>
        <taxon>Metazoa</taxon>
        <taxon>Ecdysozoa</taxon>
        <taxon>Arthropoda</taxon>
        <taxon>Chelicerata</taxon>
        <taxon>Arachnida</taxon>
        <taxon>Araneae</taxon>
        <taxon>Araneomorphae</taxon>
        <taxon>Entelegynae</taxon>
        <taxon>Araneoidea</taxon>
        <taxon>Araneidae</taxon>
        <taxon>Caerostris</taxon>
    </lineage>
</organism>